<name>A0A2Z3RZL5_9MICO</name>
<evidence type="ECO:0000256" key="2">
    <source>
        <dbReference type="ARBA" id="ARBA00008107"/>
    </source>
</evidence>
<feature type="domain" description="PhoU" evidence="8">
    <location>
        <begin position="17"/>
        <end position="103"/>
    </location>
</feature>
<organism evidence="9 10">
    <name type="scientific">Aurantimicrobium photophilum</name>
    <dbReference type="NCBI Taxonomy" id="1987356"/>
    <lineage>
        <taxon>Bacteria</taxon>
        <taxon>Bacillati</taxon>
        <taxon>Actinomycetota</taxon>
        <taxon>Actinomycetes</taxon>
        <taxon>Micrococcales</taxon>
        <taxon>Microbacteriaceae</taxon>
        <taxon>Aurantimicrobium</taxon>
    </lineage>
</organism>
<comment type="similarity">
    <text evidence="2 7">Belongs to the PhoU family.</text>
</comment>
<keyword evidence="5 7" id="KW-0963">Cytoplasm</keyword>
<dbReference type="PIRSF" id="PIRSF003107">
    <property type="entry name" value="PhoU"/>
    <property type="match status" value="1"/>
</dbReference>
<comment type="subunit">
    <text evidence="3 7">Homodimer.</text>
</comment>
<dbReference type="Pfam" id="PF01895">
    <property type="entry name" value="PhoU"/>
    <property type="match status" value="2"/>
</dbReference>
<evidence type="ECO:0000256" key="3">
    <source>
        <dbReference type="ARBA" id="ARBA00011738"/>
    </source>
</evidence>
<dbReference type="GO" id="GO:0045936">
    <property type="term" value="P:negative regulation of phosphate metabolic process"/>
    <property type="evidence" value="ECO:0007669"/>
    <property type="project" value="InterPro"/>
</dbReference>
<dbReference type="Proteomes" id="UP000246894">
    <property type="component" value="Chromosome"/>
</dbReference>
<keyword evidence="6 7" id="KW-0592">Phosphate transport</keyword>
<evidence type="ECO:0000256" key="7">
    <source>
        <dbReference type="PIRNR" id="PIRNR003107"/>
    </source>
</evidence>
<evidence type="ECO:0000313" key="9">
    <source>
        <dbReference type="EMBL" id="AWR22179.1"/>
    </source>
</evidence>
<dbReference type="InterPro" id="IPR026022">
    <property type="entry name" value="PhoU_dom"/>
</dbReference>
<feature type="domain" description="PhoU" evidence="8">
    <location>
        <begin position="122"/>
        <end position="204"/>
    </location>
</feature>
<evidence type="ECO:0000256" key="5">
    <source>
        <dbReference type="ARBA" id="ARBA00022490"/>
    </source>
</evidence>
<keyword evidence="10" id="KW-1185">Reference proteome</keyword>
<dbReference type="InterPro" id="IPR028366">
    <property type="entry name" value="PhoU"/>
</dbReference>
<dbReference type="RefSeq" id="WP_110234636.1">
    <property type="nucleotide sequence ID" value="NZ_CP023994.1"/>
</dbReference>
<dbReference type="OrthoDB" id="9814256at2"/>
<dbReference type="GO" id="GO:0005737">
    <property type="term" value="C:cytoplasm"/>
    <property type="evidence" value="ECO:0007669"/>
    <property type="project" value="UniProtKB-SubCell"/>
</dbReference>
<evidence type="ECO:0000256" key="4">
    <source>
        <dbReference type="ARBA" id="ARBA00022448"/>
    </source>
</evidence>
<evidence type="ECO:0000259" key="8">
    <source>
        <dbReference type="Pfam" id="PF01895"/>
    </source>
</evidence>
<proteinExistence type="inferred from homology"/>
<dbReference type="GO" id="GO:0030643">
    <property type="term" value="P:intracellular phosphate ion homeostasis"/>
    <property type="evidence" value="ECO:0007669"/>
    <property type="project" value="InterPro"/>
</dbReference>
<reference evidence="9 10" key="1">
    <citation type="submission" date="2017-10" db="EMBL/GenBank/DDBJ databases">
        <title>Genome of an Actinobacterium that displays light-enhanced growth.</title>
        <authorList>
            <person name="Maresca J.A."/>
            <person name="Hempel P."/>
            <person name="Shevchenko O."/>
            <person name="Miller K.J."/>
            <person name="Hahn M.W."/>
        </authorList>
    </citation>
    <scope>NUCLEOTIDE SEQUENCE [LARGE SCALE GENOMIC DNA]</scope>
    <source>
        <strain evidence="9 10">MWH-Mo1</strain>
    </source>
</reference>
<dbReference type="EMBL" id="CP023994">
    <property type="protein sequence ID" value="AWR22179.1"/>
    <property type="molecule type" value="Genomic_DNA"/>
</dbReference>
<dbReference type="KEGG" id="aum:AURMO_01596"/>
<dbReference type="FunFam" id="1.20.58.220:FF:000004">
    <property type="entry name" value="Phosphate-specific transport system accessory protein PhoU"/>
    <property type="match status" value="1"/>
</dbReference>
<gene>
    <name evidence="9" type="ORF">AURMO_01596</name>
</gene>
<keyword evidence="4 7" id="KW-0813">Transport</keyword>
<dbReference type="PANTHER" id="PTHR42930">
    <property type="entry name" value="PHOSPHATE-SPECIFIC TRANSPORT SYSTEM ACCESSORY PROTEIN PHOU"/>
    <property type="match status" value="1"/>
</dbReference>
<dbReference type="Gene3D" id="1.20.58.220">
    <property type="entry name" value="Phosphate transport system protein phou homolog 2, domain 2"/>
    <property type="match status" value="1"/>
</dbReference>
<comment type="function">
    <text evidence="7">Plays a role in the regulation of phosphate uptake.</text>
</comment>
<dbReference type="InterPro" id="IPR038078">
    <property type="entry name" value="PhoU-like_sf"/>
</dbReference>
<comment type="subcellular location">
    <subcellularLocation>
        <location evidence="1 7">Cytoplasm</location>
    </subcellularLocation>
</comment>
<sequence>MRDVFQQELHEVQQRLVEIAELVAEAMRKGTTAFQTSDIALAEQVIEEDARIDELALTLDELSIQILARQQPVARDLRVVVSALRMSASLERMGDMAEHLAQLTRYRFPDKVIAKGLRSTFKEMGELDIKVAEKLIKMLKTQDMKFVDAIRDIDDQIDALHLSVFDKVLSEAWGGTSMDTVDATLASRYYERFSDHAISIARKVKYLSTGEWAPELSSEEA</sequence>
<dbReference type="GO" id="GO:0006817">
    <property type="term" value="P:phosphate ion transport"/>
    <property type="evidence" value="ECO:0007669"/>
    <property type="project" value="UniProtKB-KW"/>
</dbReference>
<accession>A0A2Z3RZL5</accession>
<dbReference type="SUPFAM" id="SSF109755">
    <property type="entry name" value="PhoU-like"/>
    <property type="match status" value="1"/>
</dbReference>
<protein>
    <recommendedName>
        <fullName evidence="7">Phosphate-specific transport system accessory protein PhoU</fullName>
    </recommendedName>
</protein>
<evidence type="ECO:0000313" key="10">
    <source>
        <dbReference type="Proteomes" id="UP000246894"/>
    </source>
</evidence>
<evidence type="ECO:0000256" key="6">
    <source>
        <dbReference type="ARBA" id="ARBA00022592"/>
    </source>
</evidence>
<evidence type="ECO:0000256" key="1">
    <source>
        <dbReference type="ARBA" id="ARBA00004496"/>
    </source>
</evidence>
<dbReference type="NCBIfam" id="TIGR02135">
    <property type="entry name" value="phoU_full"/>
    <property type="match status" value="1"/>
</dbReference>
<dbReference type="PANTHER" id="PTHR42930:SF3">
    <property type="entry name" value="PHOSPHATE-SPECIFIC TRANSPORT SYSTEM ACCESSORY PROTEIN PHOU"/>
    <property type="match status" value="1"/>
</dbReference>
<dbReference type="AlphaFoldDB" id="A0A2Z3RZL5"/>